<evidence type="ECO:0000313" key="1">
    <source>
        <dbReference type="EMBL" id="EHP93923.1"/>
    </source>
</evidence>
<name>H1KET2_METEX</name>
<organism evidence="1 2">
    <name type="scientific">Methylorubrum extorquens DSM 13060</name>
    <dbReference type="NCBI Taxonomy" id="882800"/>
    <lineage>
        <taxon>Bacteria</taxon>
        <taxon>Pseudomonadati</taxon>
        <taxon>Pseudomonadota</taxon>
        <taxon>Alphaproteobacteria</taxon>
        <taxon>Hyphomicrobiales</taxon>
        <taxon>Methylobacteriaceae</taxon>
        <taxon>Methylorubrum</taxon>
    </lineage>
</organism>
<dbReference type="Proteomes" id="UP000004382">
    <property type="component" value="Unassembled WGS sequence"/>
</dbReference>
<reference evidence="1 2" key="1">
    <citation type="submission" date="2011-09" db="EMBL/GenBank/DDBJ databases">
        <title>The draft genome of Methylobacterium extorquens DSM 13060.</title>
        <authorList>
            <consortium name="US DOE Joint Genome Institute (JGI-PGF)"/>
            <person name="Lucas S."/>
            <person name="Han J."/>
            <person name="Lapidus A."/>
            <person name="Cheng J.-F."/>
            <person name="Goodwin L."/>
            <person name="Pitluck S."/>
            <person name="Peters L."/>
            <person name="Land M.L."/>
            <person name="Hauser L."/>
            <person name="Koskimaki J."/>
            <person name="Halonen O."/>
            <person name="Pirttila A."/>
            <person name="Frank C."/>
            <person name="Woyke T.J."/>
        </authorList>
    </citation>
    <scope>NUCLEOTIDE SEQUENCE [LARGE SCALE GENOMIC DNA]</scope>
    <source>
        <strain evidence="1 2">DSM 13060</strain>
    </source>
</reference>
<accession>H1KET2</accession>
<evidence type="ECO:0000313" key="2">
    <source>
        <dbReference type="Proteomes" id="UP000004382"/>
    </source>
</evidence>
<comment type="caution">
    <text evidence="1">The sequence shown here is derived from an EMBL/GenBank/DDBJ whole genome shotgun (WGS) entry which is preliminary data.</text>
</comment>
<gene>
    <name evidence="1" type="ORF">MetexDRAFT_1144</name>
</gene>
<sequence>MHGSDHAIGLRREEGEEPALLFDEVRVSFLVPLTPFQGRQMPANANSGRSSSSANHAGVLRGFVSAYSLNDETGTRQRNSGLSHGRQCGLFTLLTLVTGCSP</sequence>
<proteinExistence type="predicted"/>
<protein>
    <submittedName>
        <fullName evidence="1">Uncharacterized protein</fullName>
    </submittedName>
</protein>
<dbReference type="EMBL" id="AGJK01000019">
    <property type="protein sequence ID" value="EHP93923.1"/>
    <property type="molecule type" value="Genomic_DNA"/>
</dbReference>
<dbReference type="AlphaFoldDB" id="H1KET2"/>